<dbReference type="GO" id="GO:0030286">
    <property type="term" value="C:dynein complex"/>
    <property type="evidence" value="ECO:0007669"/>
    <property type="project" value="InterPro"/>
</dbReference>
<evidence type="ECO:0000313" key="4">
    <source>
        <dbReference type="Proteomes" id="UP000784294"/>
    </source>
</evidence>
<dbReference type="GO" id="GO:0051959">
    <property type="term" value="F:dynein light intermediate chain binding"/>
    <property type="evidence" value="ECO:0007669"/>
    <property type="project" value="InterPro"/>
</dbReference>
<gene>
    <name evidence="3" type="ORF">PXEA_LOCUS27010</name>
</gene>
<feature type="compositionally biased region" description="Basic and acidic residues" evidence="1">
    <location>
        <begin position="100"/>
        <end position="109"/>
    </location>
</feature>
<feature type="compositionally biased region" description="Basic residues" evidence="1">
    <location>
        <begin position="124"/>
        <end position="133"/>
    </location>
</feature>
<organism evidence="3 4">
    <name type="scientific">Protopolystoma xenopodis</name>
    <dbReference type="NCBI Taxonomy" id="117903"/>
    <lineage>
        <taxon>Eukaryota</taxon>
        <taxon>Metazoa</taxon>
        <taxon>Spiralia</taxon>
        <taxon>Lophotrochozoa</taxon>
        <taxon>Platyhelminthes</taxon>
        <taxon>Monogenea</taxon>
        <taxon>Polyopisthocotylea</taxon>
        <taxon>Polystomatidea</taxon>
        <taxon>Polystomatidae</taxon>
        <taxon>Protopolystoma</taxon>
    </lineage>
</organism>
<sequence length="394" mass="44341">MSFYSKLFRRALTAFSYEASEYIDCSFQSKESITEPQIEMIRQIQGIDSEDLSLEPVKETTKKRRARNNEDNDISGHADDDEEEDTEDGADISSNTDCESPNRDDHLESSDDADVEKEIDKGGTKKRKPKSKRTKGEKDEVEVIQKINDKNEDADKLGLDEKAGSRKSVQGRRHSKRQRQQESNQDLNQPPRSRKHQEDASKSQADGADTGETDDMDDRDGYDSEEPEEAGTENLRSVAASDSSLVITRRGNTTGGITTTGSDSERPGHVETRESLVGRLADGILARLPILFDVESLRKRHMGTDISPTTVVLLQELEKFNLILRKIYVSLNELKSALSGEAGMSAELDEICRCISNSTLPTSWRTLVPQTEKSLADWLLHLLRRSEQYKKWVN</sequence>
<dbReference type="Gene3D" id="1.20.1270.280">
    <property type="match status" value="1"/>
</dbReference>
<dbReference type="PANTHER" id="PTHR22878:SF63">
    <property type="entry name" value="DYNEIN AXONEMAL HEAVY CHAIN 10"/>
    <property type="match status" value="1"/>
</dbReference>
<feature type="region of interest" description="Disordered" evidence="1">
    <location>
        <begin position="45"/>
        <end position="270"/>
    </location>
</feature>
<keyword evidence="4" id="KW-1185">Reference proteome</keyword>
<name>A0A3S5FFS1_9PLAT</name>
<comment type="caution">
    <text evidence="3">The sequence shown here is derived from an EMBL/GenBank/DDBJ whole genome shotgun (WGS) entry which is preliminary data.</text>
</comment>
<feature type="compositionally biased region" description="Low complexity" evidence="1">
    <location>
        <begin position="247"/>
        <end position="261"/>
    </location>
</feature>
<dbReference type="GO" id="GO:0007018">
    <property type="term" value="P:microtubule-based movement"/>
    <property type="evidence" value="ECO:0007669"/>
    <property type="project" value="InterPro"/>
</dbReference>
<dbReference type="AlphaFoldDB" id="A0A3S5FFS1"/>
<feature type="domain" description="Dynein heavy chain C-terminal" evidence="2">
    <location>
        <begin position="265"/>
        <end position="393"/>
    </location>
</feature>
<feature type="compositionally biased region" description="Basic and acidic residues" evidence="1">
    <location>
        <begin position="67"/>
        <end position="78"/>
    </location>
</feature>
<protein>
    <recommendedName>
        <fullName evidence="2">Dynein heavy chain C-terminal domain-containing protein</fullName>
    </recommendedName>
</protein>
<feature type="compositionally biased region" description="Polar residues" evidence="1">
    <location>
        <begin position="181"/>
        <end position="191"/>
    </location>
</feature>
<dbReference type="EMBL" id="CAAALY010246019">
    <property type="protein sequence ID" value="VEL33570.1"/>
    <property type="molecule type" value="Genomic_DNA"/>
</dbReference>
<feature type="compositionally biased region" description="Acidic residues" evidence="1">
    <location>
        <begin position="79"/>
        <end position="90"/>
    </location>
</feature>
<dbReference type="Pfam" id="PF18199">
    <property type="entry name" value="Dynein_C"/>
    <property type="match status" value="1"/>
</dbReference>
<dbReference type="InterPro" id="IPR041228">
    <property type="entry name" value="Dynein_C"/>
</dbReference>
<dbReference type="InterPro" id="IPR026983">
    <property type="entry name" value="DHC"/>
</dbReference>
<evidence type="ECO:0000256" key="1">
    <source>
        <dbReference type="SAM" id="MobiDB-lite"/>
    </source>
</evidence>
<feature type="compositionally biased region" description="Basic residues" evidence="1">
    <location>
        <begin position="169"/>
        <end position="178"/>
    </location>
</feature>
<evidence type="ECO:0000259" key="2">
    <source>
        <dbReference type="Pfam" id="PF18199"/>
    </source>
</evidence>
<reference evidence="3" key="1">
    <citation type="submission" date="2018-11" db="EMBL/GenBank/DDBJ databases">
        <authorList>
            <consortium name="Pathogen Informatics"/>
        </authorList>
    </citation>
    <scope>NUCLEOTIDE SEQUENCE</scope>
</reference>
<evidence type="ECO:0000313" key="3">
    <source>
        <dbReference type="EMBL" id="VEL33570.1"/>
    </source>
</evidence>
<dbReference type="OrthoDB" id="10251809at2759"/>
<proteinExistence type="predicted"/>
<feature type="compositionally biased region" description="Basic and acidic residues" evidence="1">
    <location>
        <begin position="134"/>
        <end position="164"/>
    </location>
</feature>
<dbReference type="Proteomes" id="UP000784294">
    <property type="component" value="Unassembled WGS sequence"/>
</dbReference>
<accession>A0A3S5FFS1</accession>
<dbReference type="GO" id="GO:0045505">
    <property type="term" value="F:dynein intermediate chain binding"/>
    <property type="evidence" value="ECO:0007669"/>
    <property type="project" value="InterPro"/>
</dbReference>
<feature type="compositionally biased region" description="Acidic residues" evidence="1">
    <location>
        <begin position="209"/>
        <end position="231"/>
    </location>
</feature>
<dbReference type="PANTHER" id="PTHR22878">
    <property type="entry name" value="DYNEIN HEAVY CHAIN 6, AXONEMAL-LIKE-RELATED"/>
    <property type="match status" value="1"/>
</dbReference>